<dbReference type="AlphaFoldDB" id="A0A1B7ZDU9"/>
<accession>A0A1B7ZDU9</accession>
<dbReference type="KEGG" id="mart:BTR34_04150"/>
<name>A0A1B7ZDU9_9FLAO</name>
<proteinExistence type="predicted"/>
<sequence length="259" mass="30254">MTFLKNGFILVKNVLSEKEIENLITQIDINFELNSKNNVISEGFIRNGVVKNSLISPIIYHPEILKIVKNFLGENIKFLRHNSIIKNFSGGQWHRDSVIKTYENGEHWNHHEPYNIIRVALYLQDSKTSKFKLGFIKKSNLGRIPILEKNSILLKYLTAIEKRISTLNLKNYYFPFFGRCSYVQIEKGDVILFDPRIYHRGTNALGKKNAAIFAYGIENYHFIQHREHYLTQSEYSIFPTALKNELEKRNLLDSITQNS</sequence>
<evidence type="ECO:0008006" key="3">
    <source>
        <dbReference type="Google" id="ProtNLM"/>
    </source>
</evidence>
<evidence type="ECO:0000313" key="2">
    <source>
        <dbReference type="Proteomes" id="UP000092164"/>
    </source>
</evidence>
<comment type="caution">
    <text evidence="1">The sequence shown here is derived from an EMBL/GenBank/DDBJ whole genome shotgun (WGS) entry which is preliminary data.</text>
</comment>
<dbReference type="Proteomes" id="UP000092164">
    <property type="component" value="Unassembled WGS sequence"/>
</dbReference>
<gene>
    <name evidence="1" type="ORF">A9200_12885</name>
</gene>
<evidence type="ECO:0000313" key="1">
    <source>
        <dbReference type="EMBL" id="OBR41522.1"/>
    </source>
</evidence>
<dbReference type="OrthoDB" id="9796766at2"/>
<dbReference type="Gene3D" id="2.60.120.620">
    <property type="entry name" value="q2cbj1_9rhob like domain"/>
    <property type="match status" value="1"/>
</dbReference>
<reference evidence="2" key="1">
    <citation type="submission" date="2016-06" db="EMBL/GenBank/DDBJ databases">
        <authorList>
            <person name="Zhan P."/>
        </authorList>
    </citation>
    <scope>NUCLEOTIDE SEQUENCE [LARGE SCALE GENOMIC DNA]</scope>
    <source>
        <strain evidence="2">T28</strain>
    </source>
</reference>
<dbReference type="RefSeq" id="WP_068482209.1">
    <property type="nucleotide sequence ID" value="NZ_CP018760.1"/>
</dbReference>
<keyword evidence="2" id="KW-1185">Reference proteome</keyword>
<dbReference type="EMBL" id="LZFP01000002">
    <property type="protein sequence ID" value="OBR41522.1"/>
    <property type="molecule type" value="Genomic_DNA"/>
</dbReference>
<organism evidence="1 2">
    <name type="scientific">Maribacter hydrothermalis</name>
    <dbReference type="NCBI Taxonomy" id="1836467"/>
    <lineage>
        <taxon>Bacteria</taxon>
        <taxon>Pseudomonadati</taxon>
        <taxon>Bacteroidota</taxon>
        <taxon>Flavobacteriia</taxon>
        <taxon>Flavobacteriales</taxon>
        <taxon>Flavobacteriaceae</taxon>
        <taxon>Maribacter</taxon>
    </lineage>
</organism>
<dbReference type="SUPFAM" id="SSF51197">
    <property type="entry name" value="Clavaminate synthase-like"/>
    <property type="match status" value="1"/>
</dbReference>
<protein>
    <recommendedName>
        <fullName evidence="3">Phytanoyl-CoA dioxygenase (PhyH)</fullName>
    </recommendedName>
</protein>